<evidence type="ECO:0000313" key="2">
    <source>
        <dbReference type="Proteomes" id="UP000002420"/>
    </source>
</evidence>
<dbReference type="AlphaFoldDB" id="B3E987"/>
<reference evidence="1 2" key="1">
    <citation type="submission" date="2008-05" db="EMBL/GenBank/DDBJ databases">
        <title>Complete sequence of chromosome of Geobacter lovleyi SZ.</title>
        <authorList>
            <consortium name="US DOE Joint Genome Institute"/>
            <person name="Lucas S."/>
            <person name="Copeland A."/>
            <person name="Lapidus A."/>
            <person name="Glavina del Rio T."/>
            <person name="Dalin E."/>
            <person name="Tice H."/>
            <person name="Bruce D."/>
            <person name="Goodwin L."/>
            <person name="Pitluck S."/>
            <person name="Chertkov O."/>
            <person name="Meincke L."/>
            <person name="Brettin T."/>
            <person name="Detter J.C."/>
            <person name="Han C."/>
            <person name="Tapia R."/>
            <person name="Kuske C.R."/>
            <person name="Schmutz J."/>
            <person name="Larimer F."/>
            <person name="Land M."/>
            <person name="Hauser L."/>
            <person name="Kyrpides N."/>
            <person name="Mikhailova N."/>
            <person name="Sung Y."/>
            <person name="Fletcher K.E."/>
            <person name="Ritalahti K.M."/>
            <person name="Loeffler F.E."/>
            <person name="Richardson P."/>
        </authorList>
    </citation>
    <scope>NUCLEOTIDE SEQUENCE [LARGE SCALE GENOMIC DNA]</scope>
    <source>
        <strain evidence="2">ATCC BAA-1151 / DSM 17278 / SZ</strain>
    </source>
</reference>
<name>B3E987_TRIL1</name>
<protein>
    <submittedName>
        <fullName evidence="1">Uncharacterized protein</fullName>
    </submittedName>
</protein>
<accession>B3E987</accession>
<dbReference type="Proteomes" id="UP000002420">
    <property type="component" value="Chromosome"/>
</dbReference>
<keyword evidence="2" id="KW-1185">Reference proteome</keyword>
<proteinExistence type="predicted"/>
<dbReference type="KEGG" id="glo:Glov_3094"/>
<dbReference type="HOGENOM" id="CLU_2863219_0_0_7"/>
<sequence>MSVYLTMLQQLKHTNKQFVAACNGTEKLVTITNITDDAVTLEGVDSSCRYDLHFTQVVIVGVKSS</sequence>
<organism evidence="1 2">
    <name type="scientific">Trichlorobacter lovleyi (strain ATCC BAA-1151 / DSM 17278 / SZ)</name>
    <name type="common">Geobacter lovleyi</name>
    <dbReference type="NCBI Taxonomy" id="398767"/>
    <lineage>
        <taxon>Bacteria</taxon>
        <taxon>Pseudomonadati</taxon>
        <taxon>Thermodesulfobacteriota</taxon>
        <taxon>Desulfuromonadia</taxon>
        <taxon>Geobacterales</taxon>
        <taxon>Geobacteraceae</taxon>
        <taxon>Trichlorobacter</taxon>
    </lineage>
</organism>
<evidence type="ECO:0000313" key="1">
    <source>
        <dbReference type="EMBL" id="ACD96800.1"/>
    </source>
</evidence>
<dbReference type="RefSeq" id="WP_012471125.1">
    <property type="nucleotide sequence ID" value="NC_010814.1"/>
</dbReference>
<dbReference type="EMBL" id="CP001089">
    <property type="protein sequence ID" value="ACD96800.1"/>
    <property type="molecule type" value="Genomic_DNA"/>
</dbReference>
<dbReference type="OrthoDB" id="9965958at2"/>
<gene>
    <name evidence="1" type="ordered locus">Glov_3094</name>
</gene>